<sequence length="85" mass="9829">MASIFYQAILSMHIMSNQNSVFIAFIDQHMNPAKVKSIPVSERLPLQQHRTEQDLLFFLITVLLDCIITEILIFSYSEDILLICN</sequence>
<protein>
    <submittedName>
        <fullName evidence="2">Uncharacterized protein</fullName>
    </submittedName>
</protein>
<dbReference type="Proteomes" id="UP000694522">
    <property type="component" value="Unplaced"/>
</dbReference>
<feature type="transmembrane region" description="Helical" evidence="1">
    <location>
        <begin position="55"/>
        <end position="76"/>
    </location>
</feature>
<proteinExistence type="predicted"/>
<evidence type="ECO:0000256" key="1">
    <source>
        <dbReference type="SAM" id="Phobius"/>
    </source>
</evidence>
<dbReference type="AlphaFoldDB" id="A0A8B9GL68"/>
<keyword evidence="1" id="KW-0812">Transmembrane</keyword>
<keyword evidence="1" id="KW-1133">Transmembrane helix</keyword>
<name>A0A8B9GL68_9PSIT</name>
<reference evidence="2" key="1">
    <citation type="submission" date="2025-08" db="UniProtKB">
        <authorList>
            <consortium name="Ensembl"/>
        </authorList>
    </citation>
    <scope>IDENTIFICATION</scope>
</reference>
<keyword evidence="3" id="KW-1185">Reference proteome</keyword>
<organism evidence="2 3">
    <name type="scientific">Amazona collaria</name>
    <name type="common">yellow-billed parrot</name>
    <dbReference type="NCBI Taxonomy" id="241587"/>
    <lineage>
        <taxon>Eukaryota</taxon>
        <taxon>Metazoa</taxon>
        <taxon>Chordata</taxon>
        <taxon>Craniata</taxon>
        <taxon>Vertebrata</taxon>
        <taxon>Euteleostomi</taxon>
        <taxon>Archelosauria</taxon>
        <taxon>Archosauria</taxon>
        <taxon>Dinosauria</taxon>
        <taxon>Saurischia</taxon>
        <taxon>Theropoda</taxon>
        <taxon>Coelurosauria</taxon>
        <taxon>Aves</taxon>
        <taxon>Neognathae</taxon>
        <taxon>Neoaves</taxon>
        <taxon>Telluraves</taxon>
        <taxon>Australaves</taxon>
        <taxon>Psittaciformes</taxon>
        <taxon>Psittacidae</taxon>
        <taxon>Amazona</taxon>
    </lineage>
</organism>
<reference evidence="2" key="2">
    <citation type="submission" date="2025-09" db="UniProtKB">
        <authorList>
            <consortium name="Ensembl"/>
        </authorList>
    </citation>
    <scope>IDENTIFICATION</scope>
</reference>
<evidence type="ECO:0000313" key="2">
    <source>
        <dbReference type="Ensembl" id="ENSACOP00000025213.1"/>
    </source>
</evidence>
<dbReference type="Ensembl" id="ENSACOT00000026071.1">
    <property type="protein sequence ID" value="ENSACOP00000025213.1"/>
    <property type="gene ID" value="ENSACOG00000016890.1"/>
</dbReference>
<keyword evidence="1" id="KW-0472">Membrane</keyword>
<evidence type="ECO:0000313" key="3">
    <source>
        <dbReference type="Proteomes" id="UP000694522"/>
    </source>
</evidence>
<accession>A0A8B9GL68</accession>